<feature type="signal peptide" evidence="2">
    <location>
        <begin position="1"/>
        <end position="20"/>
    </location>
</feature>
<dbReference type="EMBL" id="CP159510">
    <property type="protein sequence ID" value="XCJ17693.1"/>
    <property type="molecule type" value="Genomic_DNA"/>
</dbReference>
<feature type="compositionally biased region" description="Low complexity" evidence="1">
    <location>
        <begin position="36"/>
        <end position="72"/>
    </location>
</feature>
<dbReference type="PROSITE" id="PS51257">
    <property type="entry name" value="PROKAR_LIPOPROTEIN"/>
    <property type="match status" value="1"/>
</dbReference>
<evidence type="ECO:0008006" key="4">
    <source>
        <dbReference type="Google" id="ProtNLM"/>
    </source>
</evidence>
<protein>
    <recommendedName>
        <fullName evidence="4">PepSY domain-containing protein</fullName>
    </recommendedName>
</protein>
<reference evidence="3" key="1">
    <citation type="submission" date="2024-06" db="EMBL/GenBank/DDBJ databases">
        <authorList>
            <person name="Fan A."/>
            <person name="Zhang F.Y."/>
            <person name="Zhang L."/>
        </authorList>
    </citation>
    <scope>NUCLEOTIDE SEQUENCE</scope>
    <source>
        <strain evidence="3">Y61</strain>
    </source>
</reference>
<sequence>MKKIIIVLSVAAMLMLSACAADTQTRDGESATGDQTSSTVKSSSSEGISSDRSASSDTSSADQSVATDASSSEEQTAAPSEGESVSSGSGESEKQNALEAVVQAAGYTLDQVYAEVQDDGAFYSIELRENHSDDPAADPSTAPSIGFFRYDKDSGRVTKLDIVSNEYKELTH</sequence>
<dbReference type="AlphaFoldDB" id="A0AAU8IHQ8"/>
<accession>A0AAU8IHQ8</accession>
<evidence type="ECO:0000313" key="3">
    <source>
        <dbReference type="EMBL" id="XCJ17693.1"/>
    </source>
</evidence>
<feature type="region of interest" description="Disordered" evidence="1">
    <location>
        <begin position="22"/>
        <end position="97"/>
    </location>
</feature>
<evidence type="ECO:0000256" key="2">
    <source>
        <dbReference type="SAM" id="SignalP"/>
    </source>
</evidence>
<feature type="compositionally biased region" description="Low complexity" evidence="1">
    <location>
        <begin position="80"/>
        <end position="90"/>
    </location>
</feature>
<name>A0AAU8IHQ8_9BACL</name>
<dbReference type="RefSeq" id="WP_353948828.1">
    <property type="nucleotide sequence ID" value="NZ_CP159510.1"/>
</dbReference>
<keyword evidence="2" id="KW-0732">Signal</keyword>
<organism evidence="3">
    <name type="scientific">Sporolactobacillus sp. Y61</name>
    <dbReference type="NCBI Taxonomy" id="3160863"/>
    <lineage>
        <taxon>Bacteria</taxon>
        <taxon>Bacillati</taxon>
        <taxon>Bacillota</taxon>
        <taxon>Bacilli</taxon>
        <taxon>Bacillales</taxon>
        <taxon>Sporolactobacillaceae</taxon>
        <taxon>Sporolactobacillus</taxon>
    </lineage>
</organism>
<feature type="chain" id="PRO_5043986540" description="PepSY domain-containing protein" evidence="2">
    <location>
        <begin position="21"/>
        <end position="172"/>
    </location>
</feature>
<evidence type="ECO:0000256" key="1">
    <source>
        <dbReference type="SAM" id="MobiDB-lite"/>
    </source>
</evidence>
<proteinExistence type="predicted"/>
<gene>
    <name evidence="3" type="ORF">ABNN70_04185</name>
</gene>